<keyword evidence="2" id="KW-0812">Transmembrane</keyword>
<feature type="region of interest" description="Disordered" evidence="1">
    <location>
        <begin position="77"/>
        <end position="264"/>
    </location>
</feature>
<feature type="compositionally biased region" description="Basic and acidic residues" evidence="1">
    <location>
        <begin position="195"/>
        <end position="209"/>
    </location>
</feature>
<gene>
    <name evidence="3" type="ORF">A2527_14675</name>
</gene>
<keyword evidence="2" id="KW-1133">Transmembrane helix</keyword>
<name>A0A1F6G878_9PROT</name>
<dbReference type="InterPro" id="IPR011990">
    <property type="entry name" value="TPR-like_helical_dom_sf"/>
</dbReference>
<dbReference type="STRING" id="1817772.A2527_14675"/>
<dbReference type="AlphaFoldDB" id="A0A1F6G878"/>
<evidence type="ECO:0000256" key="2">
    <source>
        <dbReference type="SAM" id="Phobius"/>
    </source>
</evidence>
<feature type="transmembrane region" description="Helical" evidence="2">
    <location>
        <begin position="30"/>
        <end position="47"/>
    </location>
</feature>
<proteinExistence type="predicted"/>
<dbReference type="EMBL" id="MFNE01000040">
    <property type="protein sequence ID" value="OGG94300.1"/>
    <property type="molecule type" value="Genomic_DNA"/>
</dbReference>
<sequence length="465" mass="52327">MKVMRWVGPILLIILFAVVAFISFDSETAAGLTALLFLIWLQLAYLGRRIKRVEPGLDQARLGQALQNLKAQAQVQALKAPKPRPEAIKPIKLKPAPEPEVPKDAPTQIDPSVFSKFQQKLEQSSGPKHKPVKPAPPPDLADEEVVLNLSSNPLKPKPKAKAKPNKIEATTYGRNGAAPSSPENPGQVPILEQTQTKEQRDNKLLEKIPAEPLGDLFDEDLDPASEEAVPKNIQPKPRRPQRDTHGNLPPLESNEELTLSEPDLPDTTELQLRAAKKVLGDNPDKALELVSNWKNTEGKGQQKRETRLAFAKIESDALFKKKDYNRHIQLWQGLFKDLIPRDAKEYLPLLEERIDEYVAAQEIERAVPFLLTALGAYQGEQDYIRMDQTYGSLENAYRNIKDPKSLVQCLQNHLSVKKSLSDYPGQLRILDELGKVLFDQGDQQGSRKCYEQSIELRREMELARP</sequence>
<comment type="caution">
    <text evidence="3">The sequence shown here is derived from an EMBL/GenBank/DDBJ whole genome shotgun (WGS) entry which is preliminary data.</text>
</comment>
<organism evidence="3 4">
    <name type="scientific">Candidatus Lambdaproteobacteria bacterium RIFOXYD2_FULL_50_16</name>
    <dbReference type="NCBI Taxonomy" id="1817772"/>
    <lineage>
        <taxon>Bacteria</taxon>
        <taxon>Pseudomonadati</taxon>
        <taxon>Pseudomonadota</taxon>
        <taxon>Candidatus Lambdaproteobacteria</taxon>
    </lineage>
</organism>
<feature type="transmembrane region" description="Helical" evidence="2">
    <location>
        <begin position="7"/>
        <end position="24"/>
    </location>
</feature>
<evidence type="ECO:0000256" key="1">
    <source>
        <dbReference type="SAM" id="MobiDB-lite"/>
    </source>
</evidence>
<feature type="compositionally biased region" description="Polar residues" evidence="1">
    <location>
        <begin position="115"/>
        <end position="126"/>
    </location>
</feature>
<dbReference type="Gene3D" id="1.25.40.10">
    <property type="entry name" value="Tetratricopeptide repeat domain"/>
    <property type="match status" value="1"/>
</dbReference>
<dbReference type="SUPFAM" id="SSF48452">
    <property type="entry name" value="TPR-like"/>
    <property type="match status" value="1"/>
</dbReference>
<accession>A0A1F6G878</accession>
<evidence type="ECO:0000313" key="3">
    <source>
        <dbReference type="EMBL" id="OGG94300.1"/>
    </source>
</evidence>
<reference evidence="3 4" key="1">
    <citation type="journal article" date="2016" name="Nat. Commun.">
        <title>Thousands of microbial genomes shed light on interconnected biogeochemical processes in an aquifer system.</title>
        <authorList>
            <person name="Anantharaman K."/>
            <person name="Brown C.T."/>
            <person name="Hug L.A."/>
            <person name="Sharon I."/>
            <person name="Castelle C.J."/>
            <person name="Probst A.J."/>
            <person name="Thomas B.C."/>
            <person name="Singh A."/>
            <person name="Wilkins M.J."/>
            <person name="Karaoz U."/>
            <person name="Brodie E.L."/>
            <person name="Williams K.H."/>
            <person name="Hubbard S.S."/>
            <person name="Banfield J.F."/>
        </authorList>
    </citation>
    <scope>NUCLEOTIDE SEQUENCE [LARGE SCALE GENOMIC DNA]</scope>
</reference>
<protein>
    <submittedName>
        <fullName evidence="3">Uncharacterized protein</fullName>
    </submittedName>
</protein>
<feature type="compositionally biased region" description="Acidic residues" evidence="1">
    <location>
        <begin position="216"/>
        <end position="225"/>
    </location>
</feature>
<evidence type="ECO:0000313" key="4">
    <source>
        <dbReference type="Proteomes" id="UP000178449"/>
    </source>
</evidence>
<dbReference type="Proteomes" id="UP000178449">
    <property type="component" value="Unassembled WGS sequence"/>
</dbReference>
<feature type="compositionally biased region" description="Basic and acidic residues" evidence="1">
    <location>
        <begin position="83"/>
        <end position="103"/>
    </location>
</feature>
<keyword evidence="2" id="KW-0472">Membrane</keyword>